<evidence type="ECO:0000313" key="3">
    <source>
        <dbReference type="Proteomes" id="UP001589575"/>
    </source>
</evidence>
<evidence type="ECO:0000256" key="1">
    <source>
        <dbReference type="SAM" id="MobiDB-lite"/>
    </source>
</evidence>
<comment type="caution">
    <text evidence="2">The sequence shown here is derived from an EMBL/GenBank/DDBJ whole genome shotgun (WGS) entry which is preliminary data.</text>
</comment>
<accession>A0ABV5G8Y7</accession>
<protein>
    <submittedName>
        <fullName evidence="2">Uncharacterized protein</fullName>
    </submittedName>
</protein>
<keyword evidence="3" id="KW-1185">Reference proteome</keyword>
<reference evidence="2 3" key="1">
    <citation type="submission" date="2024-09" db="EMBL/GenBank/DDBJ databases">
        <authorList>
            <person name="Sun Q."/>
            <person name="Mori K."/>
        </authorList>
    </citation>
    <scope>NUCLEOTIDE SEQUENCE [LARGE SCALE GENOMIC DNA]</scope>
    <source>
        <strain evidence="2 3">CCM 7609</strain>
    </source>
</reference>
<dbReference type="Proteomes" id="UP001589575">
    <property type="component" value="Unassembled WGS sequence"/>
</dbReference>
<sequence length="114" mass="11594">MPVSSSRSVGAEGDSFTVDLDPAGNGSETLEPASDVVTAAGGSAGRGVRQRFAERLPSGVGEGQIVADTPLVRLENVAPFPQASDDDRDDGADPEVVTIGADWPIAPDTGVPTF</sequence>
<gene>
    <name evidence="2" type="ORF">ACFFX0_31080</name>
</gene>
<organism evidence="2 3">
    <name type="scientific">Citricoccus parietis</name>
    <dbReference type="NCBI Taxonomy" id="592307"/>
    <lineage>
        <taxon>Bacteria</taxon>
        <taxon>Bacillati</taxon>
        <taxon>Actinomycetota</taxon>
        <taxon>Actinomycetes</taxon>
        <taxon>Micrococcales</taxon>
        <taxon>Micrococcaceae</taxon>
        <taxon>Citricoccus</taxon>
    </lineage>
</organism>
<evidence type="ECO:0000313" key="2">
    <source>
        <dbReference type="EMBL" id="MFB9075369.1"/>
    </source>
</evidence>
<proteinExistence type="predicted"/>
<feature type="region of interest" description="Disordered" evidence="1">
    <location>
        <begin position="1"/>
        <end position="34"/>
    </location>
</feature>
<name>A0ABV5G8Y7_9MICC</name>
<dbReference type="EMBL" id="JBHMFI010000023">
    <property type="protein sequence ID" value="MFB9075369.1"/>
    <property type="molecule type" value="Genomic_DNA"/>
</dbReference>